<dbReference type="GeneID" id="72776741"/>
<feature type="domain" description="Elongation factor Tu-type" evidence="1">
    <location>
        <begin position="19"/>
        <end position="88"/>
    </location>
</feature>
<dbReference type="KEGG" id="thei:K1720_00320"/>
<dbReference type="RefSeq" id="WP_251949239.1">
    <property type="nucleotide sequence ID" value="NZ_CP080572.1"/>
</dbReference>
<dbReference type="Pfam" id="PF14578">
    <property type="entry name" value="GTP_EFTU_D4"/>
    <property type="match status" value="1"/>
</dbReference>
<dbReference type="Gene3D" id="2.40.30.10">
    <property type="entry name" value="Translation factors"/>
    <property type="match status" value="1"/>
</dbReference>
<dbReference type="EMBL" id="CP080572">
    <property type="protein sequence ID" value="USG99972.1"/>
    <property type="molecule type" value="Genomic_DNA"/>
</dbReference>
<dbReference type="AlphaFoldDB" id="A0A9E7MAL4"/>
<organism evidence="2 3">
    <name type="scientific">Thermococcus argininiproducens</name>
    <dbReference type="NCBI Taxonomy" id="2866384"/>
    <lineage>
        <taxon>Archaea</taxon>
        <taxon>Methanobacteriati</taxon>
        <taxon>Methanobacteriota</taxon>
        <taxon>Thermococci</taxon>
        <taxon>Thermococcales</taxon>
        <taxon>Thermococcaceae</taxon>
        <taxon>Thermococcus</taxon>
    </lineage>
</organism>
<dbReference type="Proteomes" id="UP001056425">
    <property type="component" value="Chromosome"/>
</dbReference>
<accession>A0A9E7MAL4</accession>
<gene>
    <name evidence="2" type="ORF">K1720_00320</name>
</gene>
<evidence type="ECO:0000259" key="1">
    <source>
        <dbReference type="Pfam" id="PF14578"/>
    </source>
</evidence>
<proteinExistence type="predicted"/>
<dbReference type="NCBIfam" id="NF041207">
    <property type="entry name" value="tRNA_bind_PBP11"/>
    <property type="match status" value="1"/>
</dbReference>
<name>A0A9E7MAL4_9EURY</name>
<dbReference type="InterPro" id="IPR029459">
    <property type="entry name" value="EFTU-type"/>
</dbReference>
<dbReference type="GO" id="GO:0005525">
    <property type="term" value="F:GTP binding"/>
    <property type="evidence" value="ECO:0007669"/>
    <property type="project" value="UniProtKB-KW"/>
</dbReference>
<evidence type="ECO:0000313" key="3">
    <source>
        <dbReference type="Proteomes" id="UP001056425"/>
    </source>
</evidence>
<keyword evidence="3" id="KW-1185">Reference proteome</keyword>
<protein>
    <submittedName>
        <fullName evidence="2">Translation factor</fullName>
    </submittedName>
</protein>
<dbReference type="SUPFAM" id="SSF50447">
    <property type="entry name" value="Translation proteins"/>
    <property type="match status" value="1"/>
</dbReference>
<dbReference type="CDD" id="cd16265">
    <property type="entry name" value="Translation_Factor_II"/>
    <property type="match status" value="1"/>
</dbReference>
<sequence>MRILERFFKRERVEIFSRKPVGRFKVEEVLNILGKQVIIGEVLEGVIYPGYKLKGRGVALIREIQKDRKKVDFALEYDRVGLVLEGTLGVEGEEILEVYQA</sequence>
<dbReference type="GO" id="GO:0006412">
    <property type="term" value="P:translation"/>
    <property type="evidence" value="ECO:0007669"/>
    <property type="project" value="UniProtKB-KW"/>
</dbReference>
<reference evidence="2 3" key="1">
    <citation type="submission" date="2021-08" db="EMBL/GenBank/DDBJ databases">
        <title>Thermococcus onnuriiensis IOH2.</title>
        <authorList>
            <person name="Park Y.-J."/>
        </authorList>
    </citation>
    <scope>NUCLEOTIDE SEQUENCE [LARGE SCALE GENOMIC DNA]</scope>
    <source>
        <strain evidence="2 3">IOH2</strain>
    </source>
</reference>
<evidence type="ECO:0000313" key="2">
    <source>
        <dbReference type="EMBL" id="USG99972.1"/>
    </source>
</evidence>
<dbReference type="InterPro" id="IPR009000">
    <property type="entry name" value="Transl_B-barrel_sf"/>
</dbReference>